<evidence type="ECO:0000256" key="3">
    <source>
        <dbReference type="ARBA" id="ARBA00022630"/>
    </source>
</evidence>
<evidence type="ECO:0000313" key="8">
    <source>
        <dbReference type="EMBL" id="CAI7992535.1"/>
    </source>
</evidence>
<evidence type="ECO:0000256" key="2">
    <source>
        <dbReference type="ARBA" id="ARBA00009347"/>
    </source>
</evidence>
<comment type="similarity">
    <text evidence="2 5">Belongs to the acyl-CoA dehydrogenase family.</text>
</comment>
<comment type="cofactor">
    <cofactor evidence="1 5">
        <name>FAD</name>
        <dbReference type="ChEBI" id="CHEBI:57692"/>
    </cofactor>
</comment>
<evidence type="ECO:0000256" key="5">
    <source>
        <dbReference type="RuleBase" id="RU362125"/>
    </source>
</evidence>
<comment type="caution">
    <text evidence="8">The sequence shown here is derived from an EMBL/GenBank/DDBJ whole genome shotgun (WGS) entry which is preliminary data.</text>
</comment>
<dbReference type="AlphaFoldDB" id="A0AA35QUM8"/>
<dbReference type="Pfam" id="PF00441">
    <property type="entry name" value="Acyl-CoA_dh_1"/>
    <property type="match status" value="1"/>
</dbReference>
<reference evidence="8" key="1">
    <citation type="submission" date="2023-03" db="EMBL/GenBank/DDBJ databases">
        <authorList>
            <person name="Steffen K."/>
            <person name="Cardenas P."/>
        </authorList>
    </citation>
    <scope>NUCLEOTIDE SEQUENCE</scope>
</reference>
<dbReference type="InterPro" id="IPR006091">
    <property type="entry name" value="Acyl-CoA_Oxase/DH_mid-dom"/>
</dbReference>
<dbReference type="Gene3D" id="1.20.140.10">
    <property type="entry name" value="Butyryl-CoA Dehydrogenase, subunit A, domain 3"/>
    <property type="match status" value="1"/>
</dbReference>
<evidence type="ECO:0000256" key="4">
    <source>
        <dbReference type="ARBA" id="ARBA00022827"/>
    </source>
</evidence>
<feature type="domain" description="Acyl-CoA dehydrogenase/oxidase C-terminal" evidence="6">
    <location>
        <begin position="119"/>
        <end position="267"/>
    </location>
</feature>
<keyword evidence="9" id="KW-1185">Reference proteome</keyword>
<sequence>MATAPRSRGEDCRFCLIRTSNGSDALGLQTTSPTRANRTSHGTKLFITNASVADVFAVFVTSDRSAGYRGIAAIVVERGTPGFEINEQHGKMGMRGSGTAELVFSDCAVPKSNLLGKIGNGYSIALKILDSSRITVAAQCLGLAKGALDQAVAYAKLRHAFGRPLATKQAIQFMLADMETELDAARLLTYRAASLYDKGLPYGTESAKAKLYASEVAGRNVDKAVQIHGGIGYFKPTPVERMYRDQRVTQIYEGTSEIQRLVISRAVIGEI</sequence>
<protein>
    <submittedName>
        <fullName evidence="8">Acyl-CoA dehydrogenase</fullName>
    </submittedName>
</protein>
<feature type="domain" description="Acyl-CoA oxidase/dehydrogenase middle" evidence="7">
    <location>
        <begin position="21"/>
        <end position="107"/>
    </location>
</feature>
<proteinExistence type="inferred from homology"/>
<dbReference type="FunFam" id="1.20.140.10:FF:000004">
    <property type="entry name" value="Acyl-CoA dehydrogenase FadE25"/>
    <property type="match status" value="1"/>
</dbReference>
<gene>
    <name evidence="8" type="ORF">GBAR_LOCUS1034</name>
</gene>
<dbReference type="PANTHER" id="PTHR43884">
    <property type="entry name" value="ACYL-COA DEHYDROGENASE"/>
    <property type="match status" value="1"/>
</dbReference>
<evidence type="ECO:0000259" key="6">
    <source>
        <dbReference type="Pfam" id="PF00441"/>
    </source>
</evidence>
<name>A0AA35QUM8_GEOBA</name>
<dbReference type="SUPFAM" id="SSF47203">
    <property type="entry name" value="Acyl-CoA dehydrogenase C-terminal domain-like"/>
    <property type="match status" value="1"/>
</dbReference>
<dbReference type="InterPro" id="IPR009075">
    <property type="entry name" value="AcylCo_DH/oxidase_C"/>
</dbReference>
<dbReference type="InterPro" id="IPR009100">
    <property type="entry name" value="AcylCoA_DH/oxidase_NM_dom_sf"/>
</dbReference>
<dbReference type="EMBL" id="CASHTH010000148">
    <property type="protein sequence ID" value="CAI7992535.1"/>
    <property type="molecule type" value="Genomic_DNA"/>
</dbReference>
<organism evidence="8 9">
    <name type="scientific">Geodia barretti</name>
    <name type="common">Barrett's horny sponge</name>
    <dbReference type="NCBI Taxonomy" id="519541"/>
    <lineage>
        <taxon>Eukaryota</taxon>
        <taxon>Metazoa</taxon>
        <taxon>Porifera</taxon>
        <taxon>Demospongiae</taxon>
        <taxon>Heteroscleromorpha</taxon>
        <taxon>Tetractinellida</taxon>
        <taxon>Astrophorina</taxon>
        <taxon>Geodiidae</taxon>
        <taxon>Geodia</taxon>
    </lineage>
</organism>
<dbReference type="GO" id="GO:0003995">
    <property type="term" value="F:acyl-CoA dehydrogenase activity"/>
    <property type="evidence" value="ECO:0007669"/>
    <property type="project" value="TreeGrafter"/>
</dbReference>
<dbReference type="Proteomes" id="UP001174909">
    <property type="component" value="Unassembled WGS sequence"/>
</dbReference>
<keyword evidence="3 5" id="KW-0285">Flavoprotein</keyword>
<dbReference type="Pfam" id="PF02770">
    <property type="entry name" value="Acyl-CoA_dh_M"/>
    <property type="match status" value="1"/>
</dbReference>
<evidence type="ECO:0000256" key="1">
    <source>
        <dbReference type="ARBA" id="ARBA00001974"/>
    </source>
</evidence>
<dbReference type="Gene3D" id="2.40.110.10">
    <property type="entry name" value="Butyryl-CoA Dehydrogenase, subunit A, domain 2"/>
    <property type="match status" value="1"/>
</dbReference>
<keyword evidence="5" id="KW-0560">Oxidoreductase</keyword>
<dbReference type="InterPro" id="IPR036250">
    <property type="entry name" value="AcylCo_DH-like_C"/>
</dbReference>
<evidence type="ECO:0000313" key="9">
    <source>
        <dbReference type="Proteomes" id="UP001174909"/>
    </source>
</evidence>
<dbReference type="SUPFAM" id="SSF56645">
    <property type="entry name" value="Acyl-CoA dehydrogenase NM domain-like"/>
    <property type="match status" value="1"/>
</dbReference>
<dbReference type="InterPro" id="IPR046373">
    <property type="entry name" value="Acyl-CoA_Oxase/DH_mid-dom_sf"/>
</dbReference>
<evidence type="ECO:0000259" key="7">
    <source>
        <dbReference type="Pfam" id="PF02770"/>
    </source>
</evidence>
<keyword evidence="4 5" id="KW-0274">FAD</keyword>
<dbReference type="PANTHER" id="PTHR43884:SF12">
    <property type="entry name" value="ISOVALERYL-COA DEHYDROGENASE, MITOCHONDRIAL-RELATED"/>
    <property type="match status" value="1"/>
</dbReference>
<accession>A0AA35QUM8</accession>